<dbReference type="EMBL" id="VSSQ01000054">
    <property type="protein sequence ID" value="MPL70605.1"/>
    <property type="molecule type" value="Genomic_DNA"/>
</dbReference>
<accession>A0A644TUN1</accession>
<proteinExistence type="predicted"/>
<reference evidence="2" key="1">
    <citation type="submission" date="2019-08" db="EMBL/GenBank/DDBJ databases">
        <authorList>
            <person name="Kucharzyk K."/>
            <person name="Murdoch R.W."/>
            <person name="Higgins S."/>
            <person name="Loffler F."/>
        </authorList>
    </citation>
    <scope>NUCLEOTIDE SEQUENCE</scope>
</reference>
<dbReference type="SUPFAM" id="SSF109854">
    <property type="entry name" value="DinB/YfiT-like putative metalloenzymes"/>
    <property type="match status" value="1"/>
</dbReference>
<dbReference type="InterPro" id="IPR034660">
    <property type="entry name" value="DinB/YfiT-like"/>
</dbReference>
<comment type="caution">
    <text evidence="2">The sequence shown here is derived from an EMBL/GenBank/DDBJ whole genome shotgun (WGS) entry which is preliminary data.</text>
</comment>
<name>A0A644TUN1_9ZZZZ</name>
<gene>
    <name evidence="2" type="ORF">SDC9_16364</name>
</gene>
<evidence type="ECO:0000259" key="1">
    <source>
        <dbReference type="Pfam" id="PF12867"/>
    </source>
</evidence>
<organism evidence="2">
    <name type="scientific">bioreactor metagenome</name>
    <dbReference type="NCBI Taxonomy" id="1076179"/>
    <lineage>
        <taxon>unclassified sequences</taxon>
        <taxon>metagenomes</taxon>
        <taxon>ecological metagenomes</taxon>
    </lineage>
</organism>
<dbReference type="Pfam" id="PF12867">
    <property type="entry name" value="DinB_2"/>
    <property type="match status" value="1"/>
</dbReference>
<feature type="domain" description="DinB-like" evidence="1">
    <location>
        <begin position="13"/>
        <end position="150"/>
    </location>
</feature>
<evidence type="ECO:0000313" key="2">
    <source>
        <dbReference type="EMBL" id="MPL70605.1"/>
    </source>
</evidence>
<protein>
    <recommendedName>
        <fullName evidence="1">DinB-like domain-containing protein</fullName>
    </recommendedName>
</protein>
<sequence length="170" mass="19258">MERNEYVALVSAFEHAYDKLILKANALSPEELRFVPAVKDAWSSNDHLVHLLDADCNLVMRLRGAVAEPGKAIPAWDPEAWKMKNNYFQTDGLFCLDLAVALRKFIAESLKNLDDEVREKAWILHPERGELRLEAVLKIYAGHPDFHLKYLERNGEAFAQSKAGAKGRQG</sequence>
<dbReference type="AlphaFoldDB" id="A0A644TUN1"/>
<dbReference type="Gene3D" id="1.20.120.450">
    <property type="entry name" value="dinb family like domain"/>
    <property type="match status" value="1"/>
</dbReference>
<dbReference type="InterPro" id="IPR024775">
    <property type="entry name" value="DinB-like"/>
</dbReference>